<keyword evidence="9" id="KW-0378">Hydrolase</keyword>
<dbReference type="Proteomes" id="UP001215280">
    <property type="component" value="Unassembled WGS sequence"/>
</dbReference>
<dbReference type="GO" id="GO:0005737">
    <property type="term" value="C:cytoplasm"/>
    <property type="evidence" value="ECO:0007669"/>
    <property type="project" value="TreeGrafter"/>
</dbReference>
<evidence type="ECO:0000256" key="4">
    <source>
        <dbReference type="ARBA" id="ARBA00034617"/>
    </source>
</evidence>
<reference evidence="9" key="1">
    <citation type="submission" date="2023-03" db="EMBL/GenBank/DDBJ databases">
        <title>Massive genome expansion in bonnet fungi (Mycena s.s.) driven by repeated elements and novel gene families across ecological guilds.</title>
        <authorList>
            <consortium name="Lawrence Berkeley National Laboratory"/>
            <person name="Harder C.B."/>
            <person name="Miyauchi S."/>
            <person name="Viragh M."/>
            <person name="Kuo A."/>
            <person name="Thoen E."/>
            <person name="Andreopoulos B."/>
            <person name="Lu D."/>
            <person name="Skrede I."/>
            <person name="Drula E."/>
            <person name="Henrissat B."/>
            <person name="Morin E."/>
            <person name="Kohler A."/>
            <person name="Barry K."/>
            <person name="LaButti K."/>
            <person name="Morin E."/>
            <person name="Salamov A."/>
            <person name="Lipzen A."/>
            <person name="Mereny Z."/>
            <person name="Hegedus B."/>
            <person name="Baldrian P."/>
            <person name="Stursova M."/>
            <person name="Weitz H."/>
            <person name="Taylor A."/>
            <person name="Grigoriev I.V."/>
            <person name="Nagy L.G."/>
            <person name="Martin F."/>
            <person name="Kauserud H."/>
        </authorList>
    </citation>
    <scope>NUCLEOTIDE SEQUENCE</scope>
    <source>
        <strain evidence="9">CBHHK188m</strain>
    </source>
</reference>
<keyword evidence="2" id="KW-0547">Nucleotide-binding</keyword>
<comment type="similarity">
    <text evidence="1">Belongs to the helicase family. RecQ subfamily.</text>
</comment>
<evidence type="ECO:0000313" key="10">
    <source>
        <dbReference type="Proteomes" id="UP001215280"/>
    </source>
</evidence>
<comment type="catalytic activity">
    <reaction evidence="4">
        <text>Couples ATP hydrolysis with the unwinding of duplex DNA by translocating in the 3'-5' direction.</text>
        <dbReference type="EC" id="5.6.2.4"/>
    </reaction>
</comment>
<dbReference type="InterPro" id="IPR011545">
    <property type="entry name" value="DEAD/DEAH_box_helicase_dom"/>
</dbReference>
<dbReference type="GO" id="GO:0005694">
    <property type="term" value="C:chromosome"/>
    <property type="evidence" value="ECO:0007669"/>
    <property type="project" value="TreeGrafter"/>
</dbReference>
<evidence type="ECO:0000313" key="9">
    <source>
        <dbReference type="EMBL" id="KAJ7768604.1"/>
    </source>
</evidence>
<gene>
    <name evidence="9" type="ORF">DFH07DRAFT_736238</name>
</gene>
<dbReference type="PROSITE" id="PS51192">
    <property type="entry name" value="HELICASE_ATP_BIND_1"/>
    <property type="match status" value="1"/>
</dbReference>
<sequence length="695" mass="77572">MAPSRGRKWQTPEGHAIIRQVVKEKIPEWTGGLHDWQVIVVTWILDGEDALCITATGDGKSAIFAVPIIVLLEVAQNPTKYRGFAVNQKKAVGIVIVPTKGLAANIGHELSLLRVPALACTSETLTEARKSGRDLTAEIAECRWPIVCIDPEHLTDKQWECITNSQVFHENIVFACIDEGHLIVEWGLEFRPAFNHIGTFCRGRLPPHISVFALTATLQPGSMTKAVCRSLGFQPRMFHLLRRSNEHINVQFLLAPLTRGLGGAEFPDLLQYLIEGRKTIIYCATIELCWRVFVYLFRRLPRGLQRLRVVRLYHAICWPEENEETVALLRDDPLCQVVVATVAFGQGFNVKSLLDSISLGVPKTVAQTLQQGGRVARDPATTGRAVVLAQASAYSAAEKYLKAQSAGSRQSKAKTTSKSLTTMNNEKALMLTTKGCLIAFFNKLYGNNTPRALLDCIAVPRCLPCSNCLLRFVGPLYLPNPSCFAPFVTPPSISTHTPTCHTPQKLTRKMRATAEAQLRRFRDHIYSLERDRDSHGYTPLSAYFSNPTIASVLDSFLQISTLAILSTTIPQWKYHSRHGESLLALIGDLQHEFTKEFEAARLERNKKNRLRGKSKRTAAAPESEDDQEMEVEEEEIEEPPVAPPRPMPRRIEKRALDDITNAPRAKRQALEAAAVVAASYGPQYKTSRRRNTENS</sequence>
<protein>
    <recommendedName>
        <fullName evidence="5">DNA 3'-5' helicase</fullName>
        <ecNumber evidence="5">5.6.2.4</ecNumber>
    </recommendedName>
</protein>
<organism evidence="9 10">
    <name type="scientific">Mycena maculata</name>
    <dbReference type="NCBI Taxonomy" id="230809"/>
    <lineage>
        <taxon>Eukaryota</taxon>
        <taxon>Fungi</taxon>
        <taxon>Dikarya</taxon>
        <taxon>Basidiomycota</taxon>
        <taxon>Agaricomycotina</taxon>
        <taxon>Agaricomycetes</taxon>
        <taxon>Agaricomycetidae</taxon>
        <taxon>Agaricales</taxon>
        <taxon>Marasmiineae</taxon>
        <taxon>Mycenaceae</taxon>
        <taxon>Mycena</taxon>
    </lineage>
</organism>
<evidence type="ECO:0000256" key="6">
    <source>
        <dbReference type="SAM" id="MobiDB-lite"/>
    </source>
</evidence>
<feature type="domain" description="Helicase ATP-binding" evidence="7">
    <location>
        <begin position="41"/>
        <end position="236"/>
    </location>
</feature>
<evidence type="ECO:0000256" key="1">
    <source>
        <dbReference type="ARBA" id="ARBA00005446"/>
    </source>
</evidence>
<dbReference type="EMBL" id="JARJLG010000027">
    <property type="protein sequence ID" value="KAJ7768604.1"/>
    <property type="molecule type" value="Genomic_DNA"/>
</dbReference>
<dbReference type="InterPro" id="IPR014001">
    <property type="entry name" value="Helicase_ATP-bd"/>
</dbReference>
<evidence type="ECO:0000256" key="5">
    <source>
        <dbReference type="ARBA" id="ARBA00034808"/>
    </source>
</evidence>
<dbReference type="InterPro" id="IPR001650">
    <property type="entry name" value="Helicase_C-like"/>
</dbReference>
<feature type="region of interest" description="Disordered" evidence="6">
    <location>
        <begin position="608"/>
        <end position="668"/>
    </location>
</feature>
<dbReference type="InterPro" id="IPR027417">
    <property type="entry name" value="P-loop_NTPase"/>
</dbReference>
<keyword evidence="3" id="KW-0067">ATP-binding</keyword>
<proteinExistence type="inferred from homology"/>
<dbReference type="Gene3D" id="3.40.50.300">
    <property type="entry name" value="P-loop containing nucleotide triphosphate hydrolases"/>
    <property type="match status" value="2"/>
</dbReference>
<keyword evidence="10" id="KW-1185">Reference proteome</keyword>
<dbReference type="EC" id="5.6.2.4" evidence="5"/>
<dbReference type="Pfam" id="PF00271">
    <property type="entry name" value="Helicase_C"/>
    <property type="match status" value="1"/>
</dbReference>
<feature type="compositionally biased region" description="Acidic residues" evidence="6">
    <location>
        <begin position="622"/>
        <end position="638"/>
    </location>
</feature>
<feature type="domain" description="Helicase C-terminal" evidence="8">
    <location>
        <begin position="268"/>
        <end position="421"/>
    </location>
</feature>
<comment type="caution">
    <text evidence="9">The sequence shown here is derived from an EMBL/GenBank/DDBJ whole genome shotgun (WGS) entry which is preliminary data.</text>
</comment>
<evidence type="ECO:0000259" key="7">
    <source>
        <dbReference type="PROSITE" id="PS51192"/>
    </source>
</evidence>
<dbReference type="PANTHER" id="PTHR13710:SF120">
    <property type="entry name" value="BIFUNCTIONAL 3'-5' EXONUCLEASE_ATP-DEPENDENT HELICASE WRN"/>
    <property type="match status" value="1"/>
</dbReference>
<dbReference type="PROSITE" id="PS51194">
    <property type="entry name" value="HELICASE_CTER"/>
    <property type="match status" value="1"/>
</dbReference>
<dbReference type="GO" id="GO:0005634">
    <property type="term" value="C:nucleus"/>
    <property type="evidence" value="ECO:0007669"/>
    <property type="project" value="TreeGrafter"/>
</dbReference>
<dbReference type="GO" id="GO:0009378">
    <property type="term" value="F:four-way junction helicase activity"/>
    <property type="evidence" value="ECO:0007669"/>
    <property type="project" value="TreeGrafter"/>
</dbReference>
<dbReference type="PANTHER" id="PTHR13710">
    <property type="entry name" value="DNA HELICASE RECQ FAMILY MEMBER"/>
    <property type="match status" value="1"/>
</dbReference>
<dbReference type="AlphaFoldDB" id="A0AAD7JNL8"/>
<dbReference type="GO" id="GO:0003676">
    <property type="term" value="F:nucleic acid binding"/>
    <property type="evidence" value="ECO:0007669"/>
    <property type="project" value="InterPro"/>
</dbReference>
<evidence type="ECO:0000259" key="8">
    <source>
        <dbReference type="PROSITE" id="PS51194"/>
    </source>
</evidence>
<dbReference type="SUPFAM" id="SSF52540">
    <property type="entry name" value="P-loop containing nucleoside triphosphate hydrolases"/>
    <property type="match status" value="1"/>
</dbReference>
<name>A0AAD7JNL8_9AGAR</name>
<evidence type="ECO:0000256" key="2">
    <source>
        <dbReference type="ARBA" id="ARBA00022741"/>
    </source>
</evidence>
<dbReference type="SMART" id="SM00487">
    <property type="entry name" value="DEXDc"/>
    <property type="match status" value="1"/>
</dbReference>
<dbReference type="GO" id="GO:0016787">
    <property type="term" value="F:hydrolase activity"/>
    <property type="evidence" value="ECO:0007669"/>
    <property type="project" value="UniProtKB-KW"/>
</dbReference>
<evidence type="ECO:0000256" key="3">
    <source>
        <dbReference type="ARBA" id="ARBA00022840"/>
    </source>
</evidence>
<accession>A0AAD7JNL8</accession>
<dbReference type="Pfam" id="PF00270">
    <property type="entry name" value="DEAD"/>
    <property type="match status" value="1"/>
</dbReference>
<dbReference type="GO" id="GO:0043138">
    <property type="term" value="F:3'-5' DNA helicase activity"/>
    <property type="evidence" value="ECO:0007669"/>
    <property type="project" value="UniProtKB-EC"/>
</dbReference>
<dbReference type="GO" id="GO:0000724">
    <property type="term" value="P:double-strand break repair via homologous recombination"/>
    <property type="evidence" value="ECO:0007669"/>
    <property type="project" value="TreeGrafter"/>
</dbReference>
<dbReference type="GO" id="GO:0005524">
    <property type="term" value="F:ATP binding"/>
    <property type="evidence" value="ECO:0007669"/>
    <property type="project" value="UniProtKB-KW"/>
</dbReference>